<dbReference type="NCBIfam" id="TIGR00632">
    <property type="entry name" value="vsr"/>
    <property type="match status" value="1"/>
</dbReference>
<comment type="similarity">
    <text evidence="6">Belongs to the vsr family.</text>
</comment>
<comment type="caution">
    <text evidence="7">The sequence shown here is derived from an EMBL/GenBank/DDBJ whole genome shotgun (WGS) entry which is preliminary data.</text>
</comment>
<dbReference type="InterPro" id="IPR011335">
    <property type="entry name" value="Restrct_endonuc-II-like"/>
</dbReference>
<reference evidence="7 8" key="1">
    <citation type="submission" date="2016-10" db="EMBL/GenBank/DDBJ databases">
        <title>Arsenicibacter rosenii gen. nov., sp. nov., an efficient arsenic-methylating bacterium isolated from an arsenic-contaminated paddy soil.</title>
        <authorList>
            <person name="Huang K."/>
        </authorList>
    </citation>
    <scope>NUCLEOTIDE SEQUENCE [LARGE SCALE GENOMIC DNA]</scope>
    <source>
        <strain evidence="7 8">SM-1</strain>
    </source>
</reference>
<evidence type="ECO:0000256" key="6">
    <source>
        <dbReference type="PIRNR" id="PIRNR018267"/>
    </source>
</evidence>
<dbReference type="GO" id="GO:0016787">
    <property type="term" value="F:hydrolase activity"/>
    <property type="evidence" value="ECO:0007669"/>
    <property type="project" value="UniProtKB-KW"/>
</dbReference>
<keyword evidence="5 6" id="KW-0234">DNA repair</keyword>
<dbReference type="GO" id="GO:0004519">
    <property type="term" value="F:endonuclease activity"/>
    <property type="evidence" value="ECO:0007669"/>
    <property type="project" value="UniProtKB-KW"/>
</dbReference>
<dbReference type="SUPFAM" id="SSF52980">
    <property type="entry name" value="Restriction endonuclease-like"/>
    <property type="match status" value="1"/>
</dbReference>
<dbReference type="PIRSF" id="PIRSF018267">
    <property type="entry name" value="VSR_endonuc"/>
    <property type="match status" value="1"/>
</dbReference>
<evidence type="ECO:0000256" key="3">
    <source>
        <dbReference type="ARBA" id="ARBA00022763"/>
    </source>
</evidence>
<dbReference type="RefSeq" id="WP_071506583.1">
    <property type="nucleotide sequence ID" value="NZ_MORL01000036.1"/>
</dbReference>
<evidence type="ECO:0000256" key="1">
    <source>
        <dbReference type="ARBA" id="ARBA00022722"/>
    </source>
</evidence>
<name>A0A1S2VAP7_9BACT</name>
<accession>A0A1S2VAP7</accession>
<dbReference type="AlphaFoldDB" id="A0A1S2VAP7"/>
<evidence type="ECO:0000256" key="2">
    <source>
        <dbReference type="ARBA" id="ARBA00022759"/>
    </source>
</evidence>
<organism evidence="7 8">
    <name type="scientific">Arsenicibacter rosenii</name>
    <dbReference type="NCBI Taxonomy" id="1750698"/>
    <lineage>
        <taxon>Bacteria</taxon>
        <taxon>Pseudomonadati</taxon>
        <taxon>Bacteroidota</taxon>
        <taxon>Cytophagia</taxon>
        <taxon>Cytophagales</taxon>
        <taxon>Spirosomataceae</taxon>
        <taxon>Arsenicibacter</taxon>
    </lineage>
</organism>
<evidence type="ECO:0000313" key="7">
    <source>
        <dbReference type="EMBL" id="OIN55773.1"/>
    </source>
</evidence>
<dbReference type="OrthoDB" id="9801520at2"/>
<dbReference type="Gene3D" id="3.40.960.10">
    <property type="entry name" value="VSR Endonuclease"/>
    <property type="match status" value="1"/>
</dbReference>
<evidence type="ECO:0000313" key="8">
    <source>
        <dbReference type="Proteomes" id="UP000181790"/>
    </source>
</evidence>
<dbReference type="Proteomes" id="UP000181790">
    <property type="component" value="Unassembled WGS sequence"/>
</dbReference>
<keyword evidence="4 6" id="KW-0378">Hydrolase</keyword>
<proteinExistence type="inferred from homology"/>
<keyword evidence="3 6" id="KW-0227">DNA damage</keyword>
<dbReference type="EC" id="3.1.-.-" evidence="6"/>
<dbReference type="EMBL" id="MORL01000036">
    <property type="protein sequence ID" value="OIN55773.1"/>
    <property type="molecule type" value="Genomic_DNA"/>
</dbReference>
<sequence length="151" mass="17280">MADVVSPEKRSQMMAGIKGKNTKPEMAMRSALHRLGFRYKLHGKGMPGKPDVVFPKYRAVLLVHGCFWHGHSCHLFKWPSSRSEFWHTKINRNREVDRESAANLEQAGWRVGVVWECAVRGRVMLPFPDVVEAVGKWLQSEEPTLEIRGTL</sequence>
<comment type="function">
    <text evidence="6">May nick specific sequences that contain T:G mispairs resulting from m5C-deamination.</text>
</comment>
<gene>
    <name evidence="7" type="ORF">BLX24_28190</name>
</gene>
<evidence type="ECO:0000256" key="4">
    <source>
        <dbReference type="ARBA" id="ARBA00022801"/>
    </source>
</evidence>
<dbReference type="GO" id="GO:0006298">
    <property type="term" value="P:mismatch repair"/>
    <property type="evidence" value="ECO:0007669"/>
    <property type="project" value="UniProtKB-UniRule"/>
</dbReference>
<keyword evidence="2 6" id="KW-0255">Endonuclease</keyword>
<protein>
    <recommendedName>
        <fullName evidence="6">Very short patch repair endonuclease</fullName>
        <ecNumber evidence="6">3.1.-.-</ecNumber>
    </recommendedName>
</protein>
<dbReference type="Pfam" id="PF03852">
    <property type="entry name" value="Vsr"/>
    <property type="match status" value="1"/>
</dbReference>
<keyword evidence="1 6" id="KW-0540">Nuclease</keyword>
<evidence type="ECO:0000256" key="5">
    <source>
        <dbReference type="ARBA" id="ARBA00023204"/>
    </source>
</evidence>
<dbReference type="InterPro" id="IPR004603">
    <property type="entry name" value="DNA_mismatch_endonuc_vsr"/>
</dbReference>
<keyword evidence="8" id="KW-1185">Reference proteome</keyword>
<dbReference type="CDD" id="cd00221">
    <property type="entry name" value="Vsr"/>
    <property type="match status" value="1"/>
</dbReference>